<proteinExistence type="predicted"/>
<accession>A0A117I261</accession>
<dbReference type="InterPro" id="IPR025460">
    <property type="entry name" value="DUF4280"/>
</dbReference>
<sequence length="144" mass="15533">MAQKQELDTQIQSAGDAPKSYVVAGAILKCNCGTQRTRLKIPFSHGVYIKGKAQMTVEDYIPGIHIGSFGNCSNPLNPAVETSTMVDIYGVKKAPCMPVLTMPWLHGKGDTEVEGKAALLSQCTHKCLHGGDILIEDDGQQLDF</sequence>
<dbReference type="EMBL" id="BCNV01000001">
    <property type="protein sequence ID" value="GAS83222.1"/>
    <property type="molecule type" value="Genomic_DNA"/>
</dbReference>
<dbReference type="RefSeq" id="WP_062835595.1">
    <property type="nucleotide sequence ID" value="NZ_BCNV01000001.1"/>
</dbReference>
<evidence type="ECO:0000313" key="2">
    <source>
        <dbReference type="Proteomes" id="UP000069697"/>
    </source>
</evidence>
<evidence type="ECO:0008006" key="3">
    <source>
        <dbReference type="Google" id="ProtNLM"/>
    </source>
</evidence>
<reference evidence="2" key="2">
    <citation type="submission" date="2016-01" db="EMBL/GenBank/DDBJ databases">
        <title>Draft Genome Sequence of Paenibacillus amylolyticus Heshi-A3 that Was Isolated from Fermented Rice Bran with Aging Salted Mackerel, Which Was Named Heshiko as Traditional Fermented Seafood in Japan.</title>
        <authorList>
            <person name="Akuzawa S."/>
            <person name="Nakagawa J."/>
            <person name="Kanekatsu T."/>
            <person name="Kubota E."/>
            <person name="Ohtake R."/>
            <person name="Suzuki T."/>
            <person name="Kanesaki Y."/>
        </authorList>
    </citation>
    <scope>NUCLEOTIDE SEQUENCE [LARGE SCALE GENOMIC DNA]</scope>
    <source>
        <strain evidence="2">Heshi-A3</strain>
    </source>
</reference>
<gene>
    <name evidence="1" type="ORF">PAHA3_3300</name>
</gene>
<organism evidence="1 2">
    <name type="scientific">Paenibacillus amylolyticus</name>
    <dbReference type="NCBI Taxonomy" id="1451"/>
    <lineage>
        <taxon>Bacteria</taxon>
        <taxon>Bacillati</taxon>
        <taxon>Bacillota</taxon>
        <taxon>Bacilli</taxon>
        <taxon>Bacillales</taxon>
        <taxon>Paenibacillaceae</taxon>
        <taxon>Paenibacillus</taxon>
    </lineage>
</organism>
<reference evidence="1 2" key="1">
    <citation type="journal article" date="2016" name="Genome Announc.">
        <title>Draft Genome Sequence of Paenibacillus amylolyticus Heshi-A3, Isolated from Fermented Rice Bran in a Japanese Fermented Seafood Dish.</title>
        <authorList>
            <person name="Akuzawa S."/>
            <person name="Nagaoka J."/>
            <person name="Kanekatsu M."/>
            <person name="Kubota E."/>
            <person name="Ohtake R."/>
            <person name="Suzuki T."/>
            <person name="Kanesaki Y."/>
        </authorList>
    </citation>
    <scope>NUCLEOTIDE SEQUENCE [LARGE SCALE GENOMIC DNA]</scope>
    <source>
        <strain evidence="1 2">Heshi-A3</strain>
    </source>
</reference>
<dbReference type="Pfam" id="PF14107">
    <property type="entry name" value="DUF4280"/>
    <property type="match status" value="1"/>
</dbReference>
<dbReference type="AlphaFoldDB" id="A0A117I261"/>
<comment type="caution">
    <text evidence="1">The sequence shown here is derived from an EMBL/GenBank/DDBJ whole genome shotgun (WGS) entry which is preliminary data.</text>
</comment>
<name>A0A117I261_PAEAM</name>
<protein>
    <recommendedName>
        <fullName evidence="3">DUF4280 domain-containing protein</fullName>
    </recommendedName>
</protein>
<evidence type="ECO:0000313" key="1">
    <source>
        <dbReference type="EMBL" id="GAS83222.1"/>
    </source>
</evidence>
<dbReference type="Proteomes" id="UP000069697">
    <property type="component" value="Unassembled WGS sequence"/>
</dbReference>